<proteinExistence type="predicted"/>
<organism evidence="2 3">
    <name type="scientific">Triparma retinervis</name>
    <dbReference type="NCBI Taxonomy" id="2557542"/>
    <lineage>
        <taxon>Eukaryota</taxon>
        <taxon>Sar</taxon>
        <taxon>Stramenopiles</taxon>
        <taxon>Ochrophyta</taxon>
        <taxon>Bolidophyceae</taxon>
        <taxon>Parmales</taxon>
        <taxon>Triparmaceae</taxon>
        <taxon>Triparma</taxon>
    </lineage>
</organism>
<reference evidence="2" key="1">
    <citation type="submission" date="2022-07" db="EMBL/GenBank/DDBJ databases">
        <title>Genome analysis of Parmales, a sister group of diatoms, reveals the evolutionary specialization of diatoms from phago-mixotrophs to photoautotrophs.</title>
        <authorList>
            <person name="Ban H."/>
            <person name="Sato S."/>
            <person name="Yoshikawa S."/>
            <person name="Kazumasa Y."/>
            <person name="Nakamura Y."/>
            <person name="Ichinomiya M."/>
            <person name="Saitoh K."/>
            <person name="Sato N."/>
            <person name="Blanc-Mathieu R."/>
            <person name="Endo H."/>
            <person name="Kuwata A."/>
            <person name="Ogata H."/>
        </authorList>
    </citation>
    <scope>NUCLEOTIDE SEQUENCE</scope>
</reference>
<keyword evidence="1" id="KW-0175">Coiled coil</keyword>
<feature type="non-terminal residue" evidence="2">
    <location>
        <position position="180"/>
    </location>
</feature>
<gene>
    <name evidence="2" type="ORF">TrRE_jg7625</name>
</gene>
<dbReference type="Proteomes" id="UP001165082">
    <property type="component" value="Unassembled WGS sequence"/>
</dbReference>
<evidence type="ECO:0000313" key="2">
    <source>
        <dbReference type="EMBL" id="GMI27170.1"/>
    </source>
</evidence>
<feature type="non-terminal residue" evidence="2">
    <location>
        <position position="1"/>
    </location>
</feature>
<accession>A0A9W7G0R1</accession>
<name>A0A9W7G0R1_9STRA</name>
<comment type="caution">
    <text evidence="2">The sequence shown here is derived from an EMBL/GenBank/DDBJ whole genome shotgun (WGS) entry which is preliminary data.</text>
</comment>
<evidence type="ECO:0000256" key="1">
    <source>
        <dbReference type="SAM" id="Coils"/>
    </source>
</evidence>
<evidence type="ECO:0000313" key="3">
    <source>
        <dbReference type="Proteomes" id="UP001165082"/>
    </source>
</evidence>
<feature type="coiled-coil region" evidence="1">
    <location>
        <begin position="115"/>
        <end position="166"/>
    </location>
</feature>
<dbReference type="AlphaFoldDB" id="A0A9W7G0R1"/>
<sequence>REGNSGGAGCEEGEENGHRDTAYLHPRYAVVDELDATFGVLRAVLAMQCWVRVVLAVIETTRVREEVREERAAIMVQCALRCKRARGRVGRERGRWRRVMELVEKRVEEARGTMRREFEDKTRKVEEREREVERLRGIVEELRGVVERVENERDEVEGGKRDMEREVEGILEVKRKEMEE</sequence>
<protein>
    <submittedName>
        <fullName evidence="2">Uncharacterized protein</fullName>
    </submittedName>
</protein>
<keyword evidence="3" id="KW-1185">Reference proteome</keyword>
<dbReference type="EMBL" id="BRXZ01008497">
    <property type="protein sequence ID" value="GMI27170.1"/>
    <property type="molecule type" value="Genomic_DNA"/>
</dbReference>